<evidence type="ECO:0000313" key="2">
    <source>
        <dbReference type="Proteomes" id="UP000252554"/>
    </source>
</evidence>
<name>A0A365Q0A0_9GAMM</name>
<protein>
    <submittedName>
        <fullName evidence="1">Uncharacterized protein</fullName>
    </submittedName>
</protein>
<dbReference type="AlphaFoldDB" id="A0A365Q0A0"/>
<dbReference type="EMBL" id="QNTV01000001">
    <property type="protein sequence ID" value="RBA62602.1"/>
    <property type="molecule type" value="Genomic_DNA"/>
</dbReference>
<accession>A0A365Q0A0</accession>
<proteinExistence type="predicted"/>
<evidence type="ECO:0000313" key="1">
    <source>
        <dbReference type="EMBL" id="RBA62602.1"/>
    </source>
</evidence>
<organism evidence="1 2">
    <name type="scientific">Stutzerimonas zhaodongensis</name>
    <dbReference type="NCBI Taxonomy" id="1176257"/>
    <lineage>
        <taxon>Bacteria</taxon>
        <taxon>Pseudomonadati</taxon>
        <taxon>Pseudomonadota</taxon>
        <taxon>Gammaproteobacteria</taxon>
        <taxon>Pseudomonadales</taxon>
        <taxon>Pseudomonadaceae</taxon>
        <taxon>Stutzerimonas</taxon>
    </lineage>
</organism>
<gene>
    <name evidence="1" type="ORF">DQ403_03295</name>
</gene>
<comment type="caution">
    <text evidence="1">The sequence shown here is derived from an EMBL/GenBank/DDBJ whole genome shotgun (WGS) entry which is preliminary data.</text>
</comment>
<sequence length="82" mass="8728">MTLACAPFALLAELHASGKATEHQRQQRLLPEGCETGARPGRKQQPVQVLANLSAWLGFAGFCRLAGPDQCSVHVVDSGLIC</sequence>
<reference evidence="1 2" key="1">
    <citation type="submission" date="2018-06" db="EMBL/GenBank/DDBJ databases">
        <title>Whole genome sequencing of four bacterial strains from South Shetland trench revealing bio-synthetic gene clusters.</title>
        <authorList>
            <person name="Abdel-Mageed W.M."/>
            <person name="Lehri B."/>
            <person name="Jarmusch S.A."/>
            <person name="Miranda K."/>
            <person name="Goodfellow M."/>
            <person name="Jaspars M."/>
            <person name="Karlyshev A.V."/>
        </authorList>
    </citation>
    <scope>NUCLEOTIDE SEQUENCE [LARGE SCALE GENOMIC DNA]</scope>
    <source>
        <strain evidence="1 2">SST2</strain>
    </source>
</reference>
<dbReference type="Proteomes" id="UP000252554">
    <property type="component" value="Unassembled WGS sequence"/>
</dbReference>
<dbReference type="RefSeq" id="WP_128119243.1">
    <property type="nucleotide sequence ID" value="NZ_QNTV01000001.1"/>
</dbReference>